<evidence type="ECO:0000313" key="7">
    <source>
        <dbReference type="EMBL" id="KRF78335.1"/>
    </source>
</evidence>
<sequence length="539" mass="61359">MQQVLKLYVNNTMLEVDKMLEKCGDFNRQQLIMLLLSSLINLLSALHDISYAIVYTVPKHWCADGLGSGPPPPNADECKPFYTNSSTSDSCKEYNYDHYMGFQSFVSEMNWICDKAWKEKLGNYVAHAGLAIGSPVMGYLSDRLGRVPILVFANVMTILDNFLTIFGISLELFCVVQFITGFVVISNFSIICIIIVEYMRPSLRTVCLSICYGFFLCLGMIITPWIAILLGSWRRFMLLEMLPIILIPFFFYFVPESVQWLISRQKYDLAIESLRRVAKINGRQIDDSVYEEFIEDCKINQKNTKTNPNLLHLFRMPRLRRTLLILLFEFFICYFYSNIVNYRYEVEISPFVFISLTATAVLPSSLAAIVLQDRIGRKGLAFTIVILMCIFLLVSGVVFSSTANRSRRVLVTFYVIGSFFHNLALGSNTLYSLELLPTCIRGQALGVLATMALTAQICPYCIFDMCQIFLLPEILVGVLALLVAGLILLLPETLDRTLPCSLEDGEQLGINDHWYTFRCMEKRTQTEELDSSLAPQNQM</sequence>
<proteinExistence type="predicted"/>
<protein>
    <submittedName>
        <fullName evidence="7">Uncharacterized protein, isoform B</fullName>
    </submittedName>
</protein>
<feature type="transmembrane region" description="Helical" evidence="5">
    <location>
        <begin position="469"/>
        <end position="490"/>
    </location>
</feature>
<evidence type="ECO:0000313" key="8">
    <source>
        <dbReference type="Proteomes" id="UP000008792"/>
    </source>
</evidence>
<organism evidence="7 8">
    <name type="scientific">Drosophila virilis</name>
    <name type="common">Fruit fly</name>
    <dbReference type="NCBI Taxonomy" id="7244"/>
    <lineage>
        <taxon>Eukaryota</taxon>
        <taxon>Metazoa</taxon>
        <taxon>Ecdysozoa</taxon>
        <taxon>Arthropoda</taxon>
        <taxon>Hexapoda</taxon>
        <taxon>Insecta</taxon>
        <taxon>Pterygota</taxon>
        <taxon>Neoptera</taxon>
        <taxon>Endopterygota</taxon>
        <taxon>Diptera</taxon>
        <taxon>Brachycera</taxon>
        <taxon>Muscomorpha</taxon>
        <taxon>Ephydroidea</taxon>
        <taxon>Drosophilidae</taxon>
        <taxon>Drosophila</taxon>
    </lineage>
</organism>
<feature type="domain" description="Major facilitator superfamily (MFS) profile" evidence="6">
    <location>
        <begin position="33"/>
        <end position="495"/>
    </location>
</feature>
<name>A0A0Q9WB63_DROVI</name>
<feature type="transmembrane region" description="Helical" evidence="5">
    <location>
        <begin position="411"/>
        <end position="433"/>
    </location>
</feature>
<dbReference type="InterPro" id="IPR005828">
    <property type="entry name" value="MFS_sugar_transport-like"/>
</dbReference>
<dbReference type="Gene3D" id="1.20.1250.20">
    <property type="entry name" value="MFS general substrate transporter like domains"/>
    <property type="match status" value="1"/>
</dbReference>
<dbReference type="Pfam" id="PF00083">
    <property type="entry name" value="Sugar_tr"/>
    <property type="match status" value="1"/>
</dbReference>
<feature type="transmembrane region" description="Helical" evidence="5">
    <location>
        <begin position="445"/>
        <end position="463"/>
    </location>
</feature>
<comment type="subcellular location">
    <subcellularLocation>
        <location evidence="1">Membrane</location>
        <topology evidence="1">Multi-pass membrane protein</topology>
    </subcellularLocation>
</comment>
<feature type="transmembrane region" description="Helical" evidence="5">
    <location>
        <begin position="236"/>
        <end position="254"/>
    </location>
</feature>
<dbReference type="InParanoid" id="A0A0Q9WB63"/>
<dbReference type="SUPFAM" id="SSF103473">
    <property type="entry name" value="MFS general substrate transporter"/>
    <property type="match status" value="1"/>
</dbReference>
<keyword evidence="3 5" id="KW-1133">Transmembrane helix</keyword>
<dbReference type="OrthoDB" id="3936150at2759"/>
<feature type="transmembrane region" description="Helical" evidence="5">
    <location>
        <begin position="322"/>
        <end position="339"/>
    </location>
</feature>
<keyword evidence="2 5" id="KW-0812">Transmembrane</keyword>
<feature type="transmembrane region" description="Helical" evidence="5">
    <location>
        <begin position="380"/>
        <end position="399"/>
    </location>
</feature>
<evidence type="ECO:0000256" key="3">
    <source>
        <dbReference type="ARBA" id="ARBA00022989"/>
    </source>
</evidence>
<feature type="transmembrane region" description="Helical" evidence="5">
    <location>
        <begin position="147"/>
        <end position="169"/>
    </location>
</feature>
<evidence type="ECO:0000256" key="4">
    <source>
        <dbReference type="ARBA" id="ARBA00023136"/>
    </source>
</evidence>
<accession>A0A0Q9WB63</accession>
<feature type="transmembrane region" description="Helical" evidence="5">
    <location>
        <begin position="175"/>
        <end position="196"/>
    </location>
</feature>
<dbReference type="PANTHER" id="PTHR24064">
    <property type="entry name" value="SOLUTE CARRIER FAMILY 22 MEMBER"/>
    <property type="match status" value="1"/>
</dbReference>
<keyword evidence="8" id="KW-1185">Reference proteome</keyword>
<evidence type="ECO:0000256" key="1">
    <source>
        <dbReference type="ARBA" id="ARBA00004141"/>
    </source>
</evidence>
<evidence type="ECO:0000256" key="5">
    <source>
        <dbReference type="SAM" id="Phobius"/>
    </source>
</evidence>
<dbReference type="GO" id="GO:0022857">
    <property type="term" value="F:transmembrane transporter activity"/>
    <property type="evidence" value="ECO:0007669"/>
    <property type="project" value="InterPro"/>
</dbReference>
<evidence type="ECO:0000259" key="6">
    <source>
        <dbReference type="PROSITE" id="PS50850"/>
    </source>
</evidence>
<reference evidence="7 8" key="1">
    <citation type="journal article" date="2007" name="Nature">
        <title>Evolution of genes and genomes on the Drosophila phylogeny.</title>
        <authorList>
            <consortium name="Drosophila 12 Genomes Consortium"/>
            <person name="Clark A.G."/>
            <person name="Eisen M.B."/>
            <person name="Smith D.R."/>
            <person name="Bergman C.M."/>
            <person name="Oliver B."/>
            <person name="Markow T.A."/>
            <person name="Kaufman T.C."/>
            <person name="Kellis M."/>
            <person name="Gelbart W."/>
            <person name="Iyer V.N."/>
            <person name="Pollard D.A."/>
            <person name="Sackton T.B."/>
            <person name="Larracuente A.M."/>
            <person name="Singh N.D."/>
            <person name="Abad J.P."/>
            <person name="Abt D.N."/>
            <person name="Adryan B."/>
            <person name="Aguade M."/>
            <person name="Akashi H."/>
            <person name="Anderson W.W."/>
            <person name="Aquadro C.F."/>
            <person name="Ardell D.H."/>
            <person name="Arguello R."/>
            <person name="Artieri C.G."/>
            <person name="Barbash D.A."/>
            <person name="Barker D."/>
            <person name="Barsanti P."/>
            <person name="Batterham P."/>
            <person name="Batzoglou S."/>
            <person name="Begun D."/>
            <person name="Bhutkar A."/>
            <person name="Blanco E."/>
            <person name="Bosak S.A."/>
            <person name="Bradley R.K."/>
            <person name="Brand A.D."/>
            <person name="Brent M.R."/>
            <person name="Brooks A.N."/>
            <person name="Brown R.H."/>
            <person name="Butlin R.K."/>
            <person name="Caggese C."/>
            <person name="Calvi B.R."/>
            <person name="Bernardo de Carvalho A."/>
            <person name="Caspi A."/>
            <person name="Castrezana S."/>
            <person name="Celniker S.E."/>
            <person name="Chang J.L."/>
            <person name="Chapple C."/>
            <person name="Chatterji S."/>
            <person name="Chinwalla A."/>
            <person name="Civetta A."/>
            <person name="Clifton S.W."/>
            <person name="Comeron J.M."/>
            <person name="Costello J.C."/>
            <person name="Coyne J.A."/>
            <person name="Daub J."/>
            <person name="David R.G."/>
            <person name="Delcher A.L."/>
            <person name="Delehaunty K."/>
            <person name="Do C.B."/>
            <person name="Ebling H."/>
            <person name="Edwards K."/>
            <person name="Eickbush T."/>
            <person name="Evans J.D."/>
            <person name="Filipski A."/>
            <person name="Findeiss S."/>
            <person name="Freyhult E."/>
            <person name="Fulton L."/>
            <person name="Fulton R."/>
            <person name="Garcia A.C."/>
            <person name="Gardiner A."/>
            <person name="Garfield D.A."/>
            <person name="Garvin B.E."/>
            <person name="Gibson G."/>
            <person name="Gilbert D."/>
            <person name="Gnerre S."/>
            <person name="Godfrey J."/>
            <person name="Good R."/>
            <person name="Gotea V."/>
            <person name="Gravely B."/>
            <person name="Greenberg A.J."/>
            <person name="Griffiths-Jones S."/>
            <person name="Gross S."/>
            <person name="Guigo R."/>
            <person name="Gustafson E.A."/>
            <person name="Haerty W."/>
            <person name="Hahn M.W."/>
            <person name="Halligan D.L."/>
            <person name="Halpern A.L."/>
            <person name="Halter G.M."/>
            <person name="Han M.V."/>
            <person name="Heger A."/>
            <person name="Hillier L."/>
            <person name="Hinrichs A.S."/>
            <person name="Holmes I."/>
            <person name="Hoskins R.A."/>
            <person name="Hubisz M.J."/>
            <person name="Hultmark D."/>
            <person name="Huntley M.A."/>
            <person name="Jaffe D.B."/>
            <person name="Jagadeeshan S."/>
            <person name="Jeck W.R."/>
            <person name="Johnson J."/>
            <person name="Jones C.D."/>
            <person name="Jordan W.C."/>
            <person name="Karpen G.H."/>
            <person name="Kataoka E."/>
            <person name="Keightley P.D."/>
            <person name="Kheradpour P."/>
            <person name="Kirkness E.F."/>
            <person name="Koerich L.B."/>
            <person name="Kristiansen K."/>
            <person name="Kudrna D."/>
            <person name="Kulathinal R.J."/>
            <person name="Kumar S."/>
            <person name="Kwok R."/>
            <person name="Lander E."/>
            <person name="Langley C.H."/>
            <person name="Lapoint R."/>
            <person name="Lazzaro B.P."/>
            <person name="Lee S.J."/>
            <person name="Levesque L."/>
            <person name="Li R."/>
            <person name="Lin C.F."/>
            <person name="Lin M.F."/>
            <person name="Lindblad-Toh K."/>
            <person name="Llopart A."/>
            <person name="Long M."/>
            <person name="Low L."/>
            <person name="Lozovsky E."/>
            <person name="Lu J."/>
            <person name="Luo M."/>
            <person name="Machado C.A."/>
            <person name="Makalowski W."/>
            <person name="Marzo M."/>
            <person name="Matsuda M."/>
            <person name="Matzkin L."/>
            <person name="McAllister B."/>
            <person name="McBride C.S."/>
            <person name="McKernan B."/>
            <person name="McKernan K."/>
            <person name="Mendez-Lago M."/>
            <person name="Minx P."/>
            <person name="Mollenhauer M.U."/>
            <person name="Montooth K."/>
            <person name="Mount S.M."/>
            <person name="Mu X."/>
            <person name="Myers E."/>
            <person name="Negre B."/>
            <person name="Newfeld S."/>
            <person name="Nielsen R."/>
            <person name="Noor M.A."/>
            <person name="O'Grady P."/>
            <person name="Pachter L."/>
            <person name="Papaceit M."/>
            <person name="Parisi M.J."/>
            <person name="Parisi M."/>
            <person name="Parts L."/>
            <person name="Pedersen J.S."/>
            <person name="Pesole G."/>
            <person name="Phillippy A.M."/>
            <person name="Ponting C.P."/>
            <person name="Pop M."/>
            <person name="Porcelli D."/>
            <person name="Powell J.R."/>
            <person name="Prohaska S."/>
            <person name="Pruitt K."/>
            <person name="Puig M."/>
            <person name="Quesneville H."/>
            <person name="Ram K.R."/>
            <person name="Rand D."/>
            <person name="Rasmussen M.D."/>
            <person name="Reed L.K."/>
            <person name="Reenan R."/>
            <person name="Reily A."/>
            <person name="Remington K.A."/>
            <person name="Rieger T.T."/>
            <person name="Ritchie M.G."/>
            <person name="Robin C."/>
            <person name="Rogers Y.H."/>
            <person name="Rohde C."/>
            <person name="Rozas J."/>
            <person name="Rubenfield M.J."/>
            <person name="Ruiz A."/>
            <person name="Russo S."/>
            <person name="Salzberg S.L."/>
            <person name="Sanchez-Gracia A."/>
            <person name="Saranga D.J."/>
            <person name="Sato H."/>
            <person name="Schaeffer S.W."/>
            <person name="Schatz M.C."/>
            <person name="Schlenke T."/>
            <person name="Schwartz R."/>
            <person name="Segarra C."/>
            <person name="Singh R.S."/>
            <person name="Sirot L."/>
            <person name="Sirota M."/>
            <person name="Sisneros N.B."/>
            <person name="Smith C.D."/>
            <person name="Smith T.F."/>
            <person name="Spieth J."/>
            <person name="Stage D.E."/>
            <person name="Stark A."/>
            <person name="Stephan W."/>
            <person name="Strausberg R.L."/>
            <person name="Strempel S."/>
            <person name="Sturgill D."/>
            <person name="Sutton G."/>
            <person name="Sutton G.G."/>
            <person name="Tao W."/>
            <person name="Teichmann S."/>
            <person name="Tobari Y.N."/>
            <person name="Tomimura Y."/>
            <person name="Tsolas J.M."/>
            <person name="Valente V.L."/>
            <person name="Venter E."/>
            <person name="Venter J.C."/>
            <person name="Vicario S."/>
            <person name="Vieira F.G."/>
            <person name="Vilella A.J."/>
            <person name="Villasante A."/>
            <person name="Walenz B."/>
            <person name="Wang J."/>
            <person name="Wasserman M."/>
            <person name="Watts T."/>
            <person name="Wilson D."/>
            <person name="Wilson R.K."/>
            <person name="Wing R.A."/>
            <person name="Wolfner M.F."/>
            <person name="Wong A."/>
            <person name="Wong G.K."/>
            <person name="Wu C.I."/>
            <person name="Wu G."/>
            <person name="Yamamoto D."/>
            <person name="Yang H.P."/>
            <person name="Yang S.P."/>
            <person name="Yorke J.A."/>
            <person name="Yoshida K."/>
            <person name="Zdobnov E."/>
            <person name="Zhang P."/>
            <person name="Zhang Y."/>
            <person name="Zimin A.V."/>
            <person name="Baldwin J."/>
            <person name="Abdouelleil A."/>
            <person name="Abdulkadir J."/>
            <person name="Abebe A."/>
            <person name="Abera B."/>
            <person name="Abreu J."/>
            <person name="Acer S.C."/>
            <person name="Aftuck L."/>
            <person name="Alexander A."/>
            <person name="An P."/>
            <person name="Anderson E."/>
            <person name="Anderson S."/>
            <person name="Arachi H."/>
            <person name="Azer M."/>
            <person name="Bachantsang P."/>
            <person name="Barry A."/>
            <person name="Bayul T."/>
            <person name="Berlin A."/>
            <person name="Bessette D."/>
            <person name="Bloom T."/>
            <person name="Blye J."/>
            <person name="Boguslavskiy L."/>
            <person name="Bonnet C."/>
            <person name="Boukhgalter B."/>
            <person name="Bourzgui I."/>
            <person name="Brown A."/>
            <person name="Cahill P."/>
            <person name="Channer S."/>
            <person name="Cheshatsang Y."/>
            <person name="Chuda L."/>
            <person name="Citroen M."/>
            <person name="Collymore A."/>
            <person name="Cooke P."/>
            <person name="Costello M."/>
            <person name="D'Aco K."/>
            <person name="Daza R."/>
            <person name="De Haan G."/>
            <person name="DeGray S."/>
            <person name="DeMaso C."/>
            <person name="Dhargay N."/>
            <person name="Dooley K."/>
            <person name="Dooley E."/>
            <person name="Doricent M."/>
            <person name="Dorje P."/>
            <person name="Dorjee K."/>
            <person name="Dupes A."/>
            <person name="Elong R."/>
            <person name="Falk J."/>
            <person name="Farina A."/>
            <person name="Faro S."/>
            <person name="Ferguson D."/>
            <person name="Fisher S."/>
            <person name="Foley C.D."/>
            <person name="Franke A."/>
            <person name="Friedrich D."/>
            <person name="Gadbois L."/>
            <person name="Gearin G."/>
            <person name="Gearin C.R."/>
            <person name="Giannoukos G."/>
            <person name="Goode T."/>
            <person name="Graham J."/>
            <person name="Grandbois E."/>
            <person name="Grewal S."/>
            <person name="Gyaltsen K."/>
            <person name="Hafez N."/>
            <person name="Hagos B."/>
            <person name="Hall J."/>
            <person name="Henson C."/>
            <person name="Hollinger A."/>
            <person name="Honan T."/>
            <person name="Huard M.D."/>
            <person name="Hughes L."/>
            <person name="Hurhula B."/>
            <person name="Husby M.E."/>
            <person name="Kamat A."/>
            <person name="Kanga B."/>
            <person name="Kashin S."/>
            <person name="Khazanovich D."/>
            <person name="Kisner P."/>
            <person name="Lance K."/>
            <person name="Lara M."/>
            <person name="Lee W."/>
            <person name="Lennon N."/>
            <person name="Letendre F."/>
            <person name="LeVine R."/>
            <person name="Lipovsky A."/>
            <person name="Liu X."/>
            <person name="Liu J."/>
            <person name="Liu S."/>
            <person name="Lokyitsang T."/>
            <person name="Lokyitsang Y."/>
            <person name="Lubonja R."/>
            <person name="Lui A."/>
            <person name="MacDonald P."/>
            <person name="Magnisalis V."/>
            <person name="Maru K."/>
            <person name="Matthews C."/>
            <person name="McCusker W."/>
            <person name="McDonough S."/>
            <person name="Mehta T."/>
            <person name="Meldrim J."/>
            <person name="Meneus L."/>
            <person name="Mihai O."/>
            <person name="Mihalev A."/>
            <person name="Mihova T."/>
            <person name="Mittelman R."/>
            <person name="Mlenga V."/>
            <person name="Montmayeur A."/>
            <person name="Mulrain L."/>
            <person name="Navidi A."/>
            <person name="Naylor J."/>
            <person name="Negash T."/>
            <person name="Nguyen T."/>
            <person name="Nguyen N."/>
            <person name="Nicol R."/>
            <person name="Norbu C."/>
            <person name="Norbu N."/>
            <person name="Novod N."/>
            <person name="O'Neill B."/>
            <person name="Osman S."/>
            <person name="Markiewicz E."/>
            <person name="Oyono O.L."/>
            <person name="Patti C."/>
            <person name="Phunkhang P."/>
            <person name="Pierre F."/>
            <person name="Priest M."/>
            <person name="Raghuraman S."/>
            <person name="Rege F."/>
            <person name="Reyes R."/>
            <person name="Rise C."/>
            <person name="Rogov P."/>
            <person name="Ross K."/>
            <person name="Ryan E."/>
            <person name="Settipalli S."/>
            <person name="Shea T."/>
            <person name="Sherpa N."/>
            <person name="Shi L."/>
            <person name="Shih D."/>
            <person name="Sparrow T."/>
            <person name="Spaulding J."/>
            <person name="Stalker J."/>
            <person name="Stange-Thomann N."/>
            <person name="Stavropoulos S."/>
            <person name="Stone C."/>
            <person name="Strader C."/>
            <person name="Tesfaye S."/>
            <person name="Thomson T."/>
            <person name="Thoulutsang Y."/>
            <person name="Thoulutsang D."/>
            <person name="Topham K."/>
            <person name="Topping I."/>
            <person name="Tsamla T."/>
            <person name="Vassiliev H."/>
            <person name="Vo A."/>
            <person name="Wangchuk T."/>
            <person name="Wangdi T."/>
            <person name="Weiand M."/>
            <person name="Wilkinson J."/>
            <person name="Wilson A."/>
            <person name="Yadav S."/>
            <person name="Young G."/>
            <person name="Yu Q."/>
            <person name="Zembek L."/>
            <person name="Zhong D."/>
            <person name="Zimmer A."/>
            <person name="Zwirko Z."/>
            <person name="Jaffe D.B."/>
            <person name="Alvarez P."/>
            <person name="Brockman W."/>
            <person name="Butler J."/>
            <person name="Chin C."/>
            <person name="Gnerre S."/>
            <person name="Grabherr M."/>
            <person name="Kleber M."/>
            <person name="Mauceli E."/>
            <person name="MacCallum I."/>
        </authorList>
    </citation>
    <scope>NUCLEOTIDE SEQUENCE [LARGE SCALE GENOMIC DNA]</scope>
    <source>
        <strain evidence="8">Tucson 15010-1051.87</strain>
    </source>
</reference>
<dbReference type="Proteomes" id="UP000008792">
    <property type="component" value="Unassembled WGS sequence"/>
</dbReference>
<dbReference type="AlphaFoldDB" id="A0A0Q9WB63"/>
<feature type="transmembrane region" description="Helical" evidence="5">
    <location>
        <begin position="208"/>
        <end position="230"/>
    </location>
</feature>
<dbReference type="PROSITE" id="PS50850">
    <property type="entry name" value="MFS"/>
    <property type="match status" value="1"/>
</dbReference>
<feature type="transmembrane region" description="Helical" evidence="5">
    <location>
        <begin position="351"/>
        <end position="371"/>
    </location>
</feature>
<evidence type="ECO:0000256" key="2">
    <source>
        <dbReference type="ARBA" id="ARBA00022692"/>
    </source>
</evidence>
<dbReference type="EMBL" id="CH940656">
    <property type="protein sequence ID" value="KRF78335.1"/>
    <property type="molecule type" value="Genomic_DNA"/>
</dbReference>
<dbReference type="InterPro" id="IPR036259">
    <property type="entry name" value="MFS_trans_sf"/>
</dbReference>
<dbReference type="GO" id="GO:0016020">
    <property type="term" value="C:membrane"/>
    <property type="evidence" value="ECO:0007669"/>
    <property type="project" value="UniProtKB-SubCell"/>
</dbReference>
<keyword evidence="4 5" id="KW-0472">Membrane</keyword>
<gene>
    <name evidence="7" type="primary">Dvir\GJ14497</name>
    <name evidence="7" type="ORF">Dvir_GJ14497</name>
</gene>
<dbReference type="InterPro" id="IPR020846">
    <property type="entry name" value="MFS_dom"/>
</dbReference>